<feature type="region of interest" description="Disordered" evidence="7">
    <location>
        <begin position="346"/>
        <end position="367"/>
    </location>
</feature>
<organism evidence="9 10">
    <name type="scientific">Lujinxingia litoralis</name>
    <dbReference type="NCBI Taxonomy" id="2211119"/>
    <lineage>
        <taxon>Bacteria</taxon>
        <taxon>Deltaproteobacteria</taxon>
        <taxon>Bradymonadales</taxon>
        <taxon>Lujinxingiaceae</taxon>
        <taxon>Lujinxingia</taxon>
    </lineage>
</organism>
<dbReference type="InterPro" id="IPR041664">
    <property type="entry name" value="AAA_16"/>
</dbReference>
<evidence type="ECO:0000256" key="1">
    <source>
        <dbReference type="ARBA" id="ARBA00022679"/>
    </source>
</evidence>
<proteinExistence type="predicted"/>
<feature type="coiled-coil region" evidence="6">
    <location>
        <begin position="897"/>
        <end position="931"/>
    </location>
</feature>
<evidence type="ECO:0000313" key="9">
    <source>
        <dbReference type="EMBL" id="RAL24951.1"/>
    </source>
</evidence>
<keyword evidence="2 5" id="KW-0547">Nucleotide-binding</keyword>
<accession>A0A328CCJ9</accession>
<dbReference type="PROSITE" id="PS50011">
    <property type="entry name" value="PROTEIN_KINASE_DOM"/>
    <property type="match status" value="1"/>
</dbReference>
<dbReference type="GO" id="GO:0004674">
    <property type="term" value="F:protein serine/threonine kinase activity"/>
    <property type="evidence" value="ECO:0007669"/>
    <property type="project" value="TreeGrafter"/>
</dbReference>
<dbReference type="Gene3D" id="3.30.200.20">
    <property type="entry name" value="Phosphorylase Kinase, domain 1"/>
    <property type="match status" value="1"/>
</dbReference>
<evidence type="ECO:0000256" key="6">
    <source>
        <dbReference type="SAM" id="Coils"/>
    </source>
</evidence>
<dbReference type="InterPro" id="IPR019734">
    <property type="entry name" value="TPR_rpt"/>
</dbReference>
<dbReference type="InterPro" id="IPR011990">
    <property type="entry name" value="TPR-like_helical_dom_sf"/>
</dbReference>
<dbReference type="PANTHER" id="PTHR43289:SF6">
    <property type="entry name" value="SERINE_THREONINE-PROTEIN KINASE NEKL-3"/>
    <property type="match status" value="1"/>
</dbReference>
<dbReference type="SUPFAM" id="SSF56112">
    <property type="entry name" value="Protein kinase-like (PK-like)"/>
    <property type="match status" value="1"/>
</dbReference>
<dbReference type="InterPro" id="IPR011009">
    <property type="entry name" value="Kinase-like_dom_sf"/>
</dbReference>
<sequence>MWACRRSTILVNTWPCTAPPLCIDETRLSSAAPQLPRVGDLIAGRYRVVKELGRGGYGVVFQARQEAIARDVAIKCLHPEVAHHEREVERFRREVFHASGLHHDHTITFFDYGQTPRGLLYVVMELLIGENLRDHVHRCGPLAPVQGRQLLEQLLGSLEEAHSRQLIHRDLKPENIFVNDVPQGAPLSIKVLDFGLSKFIGDPGATLYRGPSLTADGEVCGTPQYMSPEHAYGEPVGPPGDIYAVGLLLYEALVGRPAFDGPTPLDILLKQVKAPLPTLPEAIARTTVGRFITRATHKEIGGRFADAGRALSWLLSQEDRPEETSGARPALVGLARSARRTLAPEALPESTHADPPEPPSPRPVDNDTLREVPAAATAPTELQLEPAPAAPLHAFEKRVASLPLLGRHRALDALTHWHAKASLHGGIFLLTGDSGQGKSALLQTWLTHLPAPPGARTLRGRYRRHGEPLAGLRQALSPLLAPDEPPREHSTRLDHSLQALSTCAADSRTTLKTHAVHPLHQVVHALHAISEQHALLLVLEDVQYADPLSRQVLDQLLEMLTQHPRPIALILCARSPRHVKRWHSPASVSAARHHLAPLPNAAMRELLASVLPASSVLQRDLLDLAGGNPALLLHLIRHLLETHQIRPRKPGAIYELSDPSVALSSLVPPDLRELVITRANRLLQNHPEEARLRALLHRAVLFGDRFEGATLARAIFADGQPELARQCGELLEALCAIGLLRRDGGTDAPVHFAFVQPLHRASLVRMVESIDDWRTFHGHAARARIERHGEPDASECEAIAEHLERSSQSERALPWWLRAAAEAEGEHRLHEALRLLRRAEPQILHTRQVDHTSLSALRLQQGRLYHLAGEFGPGEDALREAIIHAESADHVANEAHAREHLADVVRLQGRLDEAEALLQRTSELCVILEDRAGLRRVLLGQADLARFRGRYARARADLEMVHEAASREGDPAAAIAATLALSRCAYASGELREAWSLVGKAITQARTGGDHRAHALALIEASHICMIVDGLERSEALARQAMNAARQHGDILAQANANLSLALCLRRTTHLDRSAAHLRRARELHERLGHLYGVAKDLLLEAELCWLRGDTERAQRLADDSLQLHQDLDDRHGWALSTIYRALFRIEQGQPARALELLQDVFDLEDILGLGLYAPQLLFYAGMAWEAQANIDEAREYYTRAQHRAQEMGHREMISLSTISLVKLDLVQGDIDSARFRLPEARRQAERTGHAYSNMFVLLGTALLAHIDDDRPALRAALARLRPYLSVPNAPDLRLEKRLGDMRRLLTTLPPSPRRRLLDQALETIVETLTRD</sequence>
<dbReference type="SMART" id="SM00220">
    <property type="entry name" value="S_TKc"/>
    <property type="match status" value="1"/>
</dbReference>
<dbReference type="SUPFAM" id="SSF52540">
    <property type="entry name" value="P-loop containing nucleoside triphosphate hydrolases"/>
    <property type="match status" value="1"/>
</dbReference>
<keyword evidence="1" id="KW-0808">Transferase</keyword>
<dbReference type="GO" id="GO:0005524">
    <property type="term" value="F:ATP binding"/>
    <property type="evidence" value="ECO:0007669"/>
    <property type="project" value="UniProtKB-UniRule"/>
</dbReference>
<keyword evidence="3" id="KW-0418">Kinase</keyword>
<dbReference type="SUPFAM" id="SSF48452">
    <property type="entry name" value="TPR-like"/>
    <property type="match status" value="2"/>
</dbReference>
<dbReference type="InterPro" id="IPR017441">
    <property type="entry name" value="Protein_kinase_ATP_BS"/>
</dbReference>
<dbReference type="InterPro" id="IPR008271">
    <property type="entry name" value="Ser/Thr_kinase_AS"/>
</dbReference>
<protein>
    <recommendedName>
        <fullName evidence="8">Protein kinase domain-containing protein</fullName>
    </recommendedName>
</protein>
<evidence type="ECO:0000256" key="2">
    <source>
        <dbReference type="ARBA" id="ARBA00022741"/>
    </source>
</evidence>
<dbReference type="Proteomes" id="UP000249169">
    <property type="component" value="Unassembled WGS sequence"/>
</dbReference>
<evidence type="ECO:0000259" key="8">
    <source>
        <dbReference type="PROSITE" id="PS50011"/>
    </source>
</evidence>
<gene>
    <name evidence="9" type="ORF">DL240_01705</name>
</gene>
<evidence type="ECO:0000256" key="3">
    <source>
        <dbReference type="ARBA" id="ARBA00022777"/>
    </source>
</evidence>
<feature type="binding site" evidence="5">
    <location>
        <position position="75"/>
    </location>
    <ligand>
        <name>ATP</name>
        <dbReference type="ChEBI" id="CHEBI:30616"/>
    </ligand>
</feature>
<dbReference type="Pfam" id="PF00069">
    <property type="entry name" value="Pkinase"/>
    <property type="match status" value="1"/>
</dbReference>
<name>A0A328CCJ9_9DELT</name>
<dbReference type="Pfam" id="PF13191">
    <property type="entry name" value="AAA_16"/>
    <property type="match status" value="1"/>
</dbReference>
<keyword evidence="10" id="KW-1185">Reference proteome</keyword>
<dbReference type="PANTHER" id="PTHR43289">
    <property type="entry name" value="MITOGEN-ACTIVATED PROTEIN KINASE KINASE KINASE 20-RELATED"/>
    <property type="match status" value="1"/>
</dbReference>
<evidence type="ECO:0000256" key="5">
    <source>
        <dbReference type="PROSITE-ProRule" id="PRU10141"/>
    </source>
</evidence>
<dbReference type="Gene3D" id="1.10.510.10">
    <property type="entry name" value="Transferase(Phosphotransferase) domain 1"/>
    <property type="match status" value="1"/>
</dbReference>
<evidence type="ECO:0000256" key="7">
    <source>
        <dbReference type="SAM" id="MobiDB-lite"/>
    </source>
</evidence>
<comment type="caution">
    <text evidence="9">The sequence shown here is derived from an EMBL/GenBank/DDBJ whole genome shotgun (WGS) entry which is preliminary data.</text>
</comment>
<dbReference type="SMART" id="SM00028">
    <property type="entry name" value="TPR"/>
    <property type="match status" value="6"/>
</dbReference>
<reference evidence="9 10" key="1">
    <citation type="submission" date="2018-05" db="EMBL/GenBank/DDBJ databases">
        <title>Lujinxingia marina gen. nov. sp. nov., a new facultative anaerobic member of the class Deltaproteobacteria, and proposal of Lujinxingaceae fam. nov.</title>
        <authorList>
            <person name="Li C.-M."/>
        </authorList>
    </citation>
    <scope>NUCLEOTIDE SEQUENCE [LARGE SCALE GENOMIC DNA]</scope>
    <source>
        <strain evidence="9 10">B210</strain>
    </source>
</reference>
<keyword evidence="6" id="KW-0175">Coiled coil</keyword>
<evidence type="ECO:0000313" key="10">
    <source>
        <dbReference type="Proteomes" id="UP000249169"/>
    </source>
</evidence>
<dbReference type="InterPro" id="IPR027417">
    <property type="entry name" value="P-loop_NTPase"/>
</dbReference>
<keyword evidence="4 5" id="KW-0067">ATP-binding</keyword>
<dbReference type="PROSITE" id="PS00108">
    <property type="entry name" value="PROTEIN_KINASE_ST"/>
    <property type="match status" value="1"/>
</dbReference>
<dbReference type="Gene3D" id="1.25.40.10">
    <property type="entry name" value="Tetratricopeptide repeat domain"/>
    <property type="match status" value="2"/>
</dbReference>
<evidence type="ECO:0000256" key="4">
    <source>
        <dbReference type="ARBA" id="ARBA00022840"/>
    </source>
</evidence>
<feature type="domain" description="Protein kinase" evidence="8">
    <location>
        <begin position="46"/>
        <end position="314"/>
    </location>
</feature>
<dbReference type="CDD" id="cd14014">
    <property type="entry name" value="STKc_PknB_like"/>
    <property type="match status" value="1"/>
</dbReference>
<dbReference type="EMBL" id="QHKO01000001">
    <property type="protein sequence ID" value="RAL24951.1"/>
    <property type="molecule type" value="Genomic_DNA"/>
</dbReference>
<dbReference type="InterPro" id="IPR000719">
    <property type="entry name" value="Prot_kinase_dom"/>
</dbReference>
<dbReference type="PROSITE" id="PS00107">
    <property type="entry name" value="PROTEIN_KINASE_ATP"/>
    <property type="match status" value="1"/>
</dbReference>